<dbReference type="InterPro" id="IPR035965">
    <property type="entry name" value="PAS-like_dom_sf"/>
</dbReference>
<reference evidence="11 12" key="1">
    <citation type="submission" date="2015-10" db="EMBL/GenBank/DDBJ databases">
        <title>Metagenome-Assembled Genomes uncover a global brackish microbiome.</title>
        <authorList>
            <person name="Hugerth L.W."/>
            <person name="Larsson J."/>
            <person name="Alneberg J."/>
            <person name="Lindh M.V."/>
            <person name="Legrand C."/>
            <person name="Pinhassi J."/>
            <person name="Andersson A.F."/>
        </authorList>
    </citation>
    <scope>NUCLEOTIDE SEQUENCE [LARGE SCALE GENOMIC DNA]</scope>
    <source>
        <strain evidence="11">BACL9 MAG-120820-bin42</strain>
    </source>
</reference>
<name>A0A0R2XFI7_9BACT</name>
<dbReference type="SUPFAM" id="SSF55874">
    <property type="entry name" value="ATPase domain of HSP90 chaperone/DNA topoisomerase II/histidine kinase"/>
    <property type="match status" value="1"/>
</dbReference>
<dbReference type="CDD" id="cd00082">
    <property type="entry name" value="HisKA"/>
    <property type="match status" value="1"/>
</dbReference>
<proteinExistence type="predicted"/>
<dbReference type="PANTHER" id="PTHR43065">
    <property type="entry name" value="SENSOR HISTIDINE KINASE"/>
    <property type="match status" value="1"/>
</dbReference>
<evidence type="ECO:0000259" key="10">
    <source>
        <dbReference type="PROSITE" id="PS50112"/>
    </source>
</evidence>
<keyword evidence="4" id="KW-0808">Transferase</keyword>
<dbReference type="SMART" id="SM00387">
    <property type="entry name" value="HATPase_c"/>
    <property type="match status" value="1"/>
</dbReference>
<evidence type="ECO:0000256" key="5">
    <source>
        <dbReference type="ARBA" id="ARBA00022741"/>
    </source>
</evidence>
<dbReference type="SMART" id="SM00388">
    <property type="entry name" value="HisKA"/>
    <property type="match status" value="1"/>
</dbReference>
<dbReference type="EMBL" id="LIDM01000043">
    <property type="protein sequence ID" value="KRP32947.1"/>
    <property type="molecule type" value="Genomic_DNA"/>
</dbReference>
<dbReference type="Pfam" id="PF13188">
    <property type="entry name" value="PAS_8"/>
    <property type="match status" value="1"/>
</dbReference>
<dbReference type="InterPro" id="IPR036890">
    <property type="entry name" value="HATPase_C_sf"/>
</dbReference>
<keyword evidence="6" id="KW-0418">Kinase</keyword>
<dbReference type="InterPro" id="IPR036097">
    <property type="entry name" value="HisK_dim/P_sf"/>
</dbReference>
<dbReference type="PRINTS" id="PR00344">
    <property type="entry name" value="BCTRLSENSOR"/>
</dbReference>
<dbReference type="InterPro" id="IPR004358">
    <property type="entry name" value="Sig_transdc_His_kin-like_C"/>
</dbReference>
<dbReference type="AlphaFoldDB" id="A0A0R2XFI7"/>
<comment type="catalytic activity">
    <reaction evidence="1">
        <text>ATP + protein L-histidine = ADP + protein N-phospho-L-histidine.</text>
        <dbReference type="EC" id="2.7.13.3"/>
    </reaction>
</comment>
<evidence type="ECO:0000256" key="6">
    <source>
        <dbReference type="ARBA" id="ARBA00022777"/>
    </source>
</evidence>
<dbReference type="CDD" id="cd00075">
    <property type="entry name" value="HATPase"/>
    <property type="match status" value="1"/>
</dbReference>
<dbReference type="NCBIfam" id="TIGR00229">
    <property type="entry name" value="sensory_box"/>
    <property type="match status" value="1"/>
</dbReference>
<evidence type="ECO:0000256" key="8">
    <source>
        <dbReference type="ARBA" id="ARBA00023012"/>
    </source>
</evidence>
<keyword evidence="7" id="KW-0067">ATP-binding</keyword>
<dbReference type="PROSITE" id="PS50109">
    <property type="entry name" value="HIS_KIN"/>
    <property type="match status" value="1"/>
</dbReference>
<evidence type="ECO:0000256" key="7">
    <source>
        <dbReference type="ARBA" id="ARBA00022840"/>
    </source>
</evidence>
<dbReference type="InterPro" id="IPR003661">
    <property type="entry name" value="HisK_dim/P_dom"/>
</dbReference>
<keyword evidence="8" id="KW-0902">Two-component regulatory system</keyword>
<gene>
    <name evidence="11" type="ORF">ABS32_01910</name>
</gene>
<dbReference type="EC" id="2.7.13.3" evidence="2"/>
<evidence type="ECO:0000313" key="12">
    <source>
        <dbReference type="Proteomes" id="UP000051557"/>
    </source>
</evidence>
<evidence type="ECO:0000256" key="1">
    <source>
        <dbReference type="ARBA" id="ARBA00000085"/>
    </source>
</evidence>
<sequence>MKSSFLERLLERADRLGSGEIQSQMSRLAEDKGFLETLFNTLQEGVVVVDEEGKIKYRNQAAGRLLGLPESEELGGWTLSRSLRGVDWRKLLRDQRASSGTLEVAYPESRILNYYLVPLESSGRMEGLYVAIFHDVTQERREAQNAMEAGRVEALTLLAAGVAHELGNPLNNLHLHLQIMAKEVAGLSGERAERVGDSIRVCQQEVRRLDGLITQFLRAIRPQPLTKTVENPAAVLEEALLPLEVELKDRGILLEKKVSPVMLGVPMDREQMKQAIYNVVRNAMQAVGEQGLIGIQIQQEGDFWVFECRDNGPGISAENLPHLGSPFFTMRQGGTGLGLMIVQRIAREHGGSVQITSREGKGTMVRIQIPLHEKRVHLLAQAAEVGSGGSE</sequence>
<dbReference type="SUPFAM" id="SSF55785">
    <property type="entry name" value="PYP-like sensor domain (PAS domain)"/>
    <property type="match status" value="1"/>
</dbReference>
<dbReference type="InterPro" id="IPR000014">
    <property type="entry name" value="PAS"/>
</dbReference>
<accession>A0A0R2XFI7</accession>
<dbReference type="GO" id="GO:0000155">
    <property type="term" value="F:phosphorelay sensor kinase activity"/>
    <property type="evidence" value="ECO:0007669"/>
    <property type="project" value="InterPro"/>
</dbReference>
<organism evidence="11 12">
    <name type="scientific">Verrucomicrobia subdivision 6 bacterium BACL9 MAG-120820-bin42</name>
    <dbReference type="NCBI Taxonomy" id="1655634"/>
    <lineage>
        <taxon>Bacteria</taxon>
        <taxon>Pseudomonadati</taxon>
        <taxon>Verrucomicrobiota</taxon>
        <taxon>Verrucomicrobiia</taxon>
        <taxon>Verrucomicrobiales</taxon>
        <taxon>Verrucomicrobia subdivision 6</taxon>
    </lineage>
</organism>
<keyword evidence="3" id="KW-0597">Phosphoprotein</keyword>
<dbReference type="PANTHER" id="PTHR43065:SF10">
    <property type="entry name" value="PEROXIDE STRESS-ACTIVATED HISTIDINE KINASE MAK3"/>
    <property type="match status" value="1"/>
</dbReference>
<feature type="domain" description="Histidine kinase" evidence="9">
    <location>
        <begin position="161"/>
        <end position="373"/>
    </location>
</feature>
<keyword evidence="5" id="KW-0547">Nucleotide-binding</keyword>
<dbReference type="CDD" id="cd00130">
    <property type="entry name" value="PAS"/>
    <property type="match status" value="1"/>
</dbReference>
<dbReference type="PROSITE" id="PS50112">
    <property type="entry name" value="PAS"/>
    <property type="match status" value="1"/>
</dbReference>
<dbReference type="Proteomes" id="UP000051557">
    <property type="component" value="Unassembled WGS sequence"/>
</dbReference>
<dbReference type="InterPro" id="IPR005467">
    <property type="entry name" value="His_kinase_dom"/>
</dbReference>
<dbReference type="Gene3D" id="1.10.287.130">
    <property type="match status" value="1"/>
</dbReference>
<protein>
    <recommendedName>
        <fullName evidence="2">histidine kinase</fullName>
        <ecNumber evidence="2">2.7.13.3</ecNumber>
    </recommendedName>
</protein>
<evidence type="ECO:0000256" key="3">
    <source>
        <dbReference type="ARBA" id="ARBA00022553"/>
    </source>
</evidence>
<dbReference type="Gene3D" id="3.30.565.10">
    <property type="entry name" value="Histidine kinase-like ATPase, C-terminal domain"/>
    <property type="match status" value="1"/>
</dbReference>
<dbReference type="SUPFAM" id="SSF47384">
    <property type="entry name" value="Homodimeric domain of signal transducing histidine kinase"/>
    <property type="match status" value="1"/>
</dbReference>
<dbReference type="GO" id="GO:0005524">
    <property type="term" value="F:ATP binding"/>
    <property type="evidence" value="ECO:0007669"/>
    <property type="project" value="UniProtKB-KW"/>
</dbReference>
<dbReference type="SMART" id="SM00091">
    <property type="entry name" value="PAS"/>
    <property type="match status" value="1"/>
</dbReference>
<dbReference type="Pfam" id="PF00512">
    <property type="entry name" value="HisKA"/>
    <property type="match status" value="1"/>
</dbReference>
<evidence type="ECO:0000313" key="11">
    <source>
        <dbReference type="EMBL" id="KRP32947.1"/>
    </source>
</evidence>
<evidence type="ECO:0000259" key="9">
    <source>
        <dbReference type="PROSITE" id="PS50109"/>
    </source>
</evidence>
<dbReference type="Gene3D" id="3.30.450.20">
    <property type="entry name" value="PAS domain"/>
    <property type="match status" value="1"/>
</dbReference>
<comment type="caution">
    <text evidence="11">The sequence shown here is derived from an EMBL/GenBank/DDBJ whole genome shotgun (WGS) entry which is preliminary data.</text>
</comment>
<feature type="domain" description="PAS" evidence="10">
    <location>
        <begin position="31"/>
        <end position="75"/>
    </location>
</feature>
<dbReference type="InterPro" id="IPR003594">
    <property type="entry name" value="HATPase_dom"/>
</dbReference>
<evidence type="ECO:0000256" key="4">
    <source>
        <dbReference type="ARBA" id="ARBA00022679"/>
    </source>
</evidence>
<dbReference type="Pfam" id="PF02518">
    <property type="entry name" value="HATPase_c"/>
    <property type="match status" value="1"/>
</dbReference>
<evidence type="ECO:0000256" key="2">
    <source>
        <dbReference type="ARBA" id="ARBA00012438"/>
    </source>
</evidence>